<evidence type="ECO:0000313" key="2">
    <source>
        <dbReference type="Proteomes" id="UP000435957"/>
    </source>
</evidence>
<dbReference type="Proteomes" id="UP000435957">
    <property type="component" value="Unassembled WGS sequence"/>
</dbReference>
<dbReference type="AlphaFoldDB" id="A0AB34DDL7"/>
<dbReference type="CDD" id="cd00586">
    <property type="entry name" value="4HBT"/>
    <property type="match status" value="1"/>
</dbReference>
<evidence type="ECO:0000313" key="1">
    <source>
        <dbReference type="EMBL" id="KAB2699073.1"/>
    </source>
</evidence>
<comment type="caution">
    <text evidence="1">The sequence shown here is derived from an EMBL/GenBank/DDBJ whole genome shotgun (WGS) entry which is preliminary data.</text>
</comment>
<sequence length="172" mass="19516">MSMSETLPIYRTSVSPSWIDYNGHMGDYAYGIVFSDAATAYMNRIGIDAVYRAKNNATLYTLDSRIGYLKECHAGETLQVELALIDADHKRLHVFMRLFTADGEILALCEQLLMHVSREGEHPRAANLPKEVRDVVLADLRSSKSVEKPEWIDRRIGLSQIVAHETKLDYRS</sequence>
<dbReference type="SUPFAM" id="SSF54637">
    <property type="entry name" value="Thioesterase/thiol ester dehydrase-isomerase"/>
    <property type="match status" value="1"/>
</dbReference>
<organism evidence="1 2">
    <name type="scientific">Brucella lupini</name>
    <dbReference type="NCBI Taxonomy" id="255457"/>
    <lineage>
        <taxon>Bacteria</taxon>
        <taxon>Pseudomonadati</taxon>
        <taxon>Pseudomonadota</taxon>
        <taxon>Alphaproteobacteria</taxon>
        <taxon>Hyphomicrobiales</taxon>
        <taxon>Brucellaceae</taxon>
        <taxon>Brucella/Ochrobactrum group</taxon>
        <taxon>Brucella</taxon>
    </lineage>
</organism>
<name>A0AB34DDL7_9HYPH</name>
<keyword evidence="2" id="KW-1185">Reference proteome</keyword>
<gene>
    <name evidence="1" type="ORF">F9L03_25710</name>
</gene>
<dbReference type="Pfam" id="PF13279">
    <property type="entry name" value="4HBT_2"/>
    <property type="match status" value="1"/>
</dbReference>
<dbReference type="EMBL" id="WBWF01000034">
    <property type="protein sequence ID" value="KAB2699073.1"/>
    <property type="molecule type" value="Genomic_DNA"/>
</dbReference>
<reference evidence="1 2" key="1">
    <citation type="submission" date="2019-09" db="EMBL/GenBank/DDBJ databases">
        <title>Taxonomic organization of the family Brucellaceae based on a phylogenomic approach.</title>
        <authorList>
            <person name="Leclercq S."/>
            <person name="Cloeckaert A."/>
            <person name="Zygmunt M.S."/>
        </authorList>
    </citation>
    <scope>NUCLEOTIDE SEQUENCE [LARGE SCALE GENOMIC DNA]</scope>
    <source>
        <strain evidence="1 2">LUP23</strain>
    </source>
</reference>
<protein>
    <submittedName>
        <fullName evidence="1">Uncharacterized protein</fullName>
    </submittedName>
</protein>
<dbReference type="InterPro" id="IPR029069">
    <property type="entry name" value="HotDog_dom_sf"/>
</dbReference>
<accession>A0AB34DDL7</accession>
<proteinExistence type="predicted"/>
<dbReference type="Gene3D" id="3.10.129.10">
    <property type="entry name" value="Hotdog Thioesterase"/>
    <property type="match status" value="1"/>
</dbReference>